<reference evidence="2" key="1">
    <citation type="submission" date="2014-04" db="EMBL/GenBank/DDBJ databases">
        <title>Evolutionary Origins and Diversification of the Mycorrhizal Mutualists.</title>
        <authorList>
            <consortium name="DOE Joint Genome Institute"/>
            <consortium name="Mycorrhizal Genomics Consortium"/>
            <person name="Kohler A."/>
            <person name="Kuo A."/>
            <person name="Nagy L.G."/>
            <person name="Floudas D."/>
            <person name="Copeland A."/>
            <person name="Barry K.W."/>
            <person name="Cichocki N."/>
            <person name="Veneault-Fourrey C."/>
            <person name="LaButti K."/>
            <person name="Lindquist E.A."/>
            <person name="Lipzen A."/>
            <person name="Lundell T."/>
            <person name="Morin E."/>
            <person name="Murat C."/>
            <person name="Riley R."/>
            <person name="Ohm R."/>
            <person name="Sun H."/>
            <person name="Tunlid A."/>
            <person name="Henrissat B."/>
            <person name="Grigoriev I.V."/>
            <person name="Hibbett D.S."/>
            <person name="Martin F."/>
        </authorList>
    </citation>
    <scope>NUCLEOTIDE SEQUENCE [LARGE SCALE GENOMIC DNA]</scope>
    <source>
        <strain evidence="2">FD-334 SS-4</strain>
    </source>
</reference>
<dbReference type="OrthoDB" id="3133167at2759"/>
<organism evidence="1 2">
    <name type="scientific">Hypholoma sublateritium (strain FD-334 SS-4)</name>
    <dbReference type="NCBI Taxonomy" id="945553"/>
    <lineage>
        <taxon>Eukaryota</taxon>
        <taxon>Fungi</taxon>
        <taxon>Dikarya</taxon>
        <taxon>Basidiomycota</taxon>
        <taxon>Agaricomycotina</taxon>
        <taxon>Agaricomycetes</taxon>
        <taxon>Agaricomycetidae</taxon>
        <taxon>Agaricales</taxon>
        <taxon>Agaricineae</taxon>
        <taxon>Strophariaceae</taxon>
        <taxon>Hypholoma</taxon>
    </lineage>
</organism>
<keyword evidence="2" id="KW-1185">Reference proteome</keyword>
<evidence type="ECO:0000313" key="2">
    <source>
        <dbReference type="Proteomes" id="UP000054270"/>
    </source>
</evidence>
<dbReference type="EMBL" id="KN817524">
    <property type="protein sequence ID" value="KJA27537.1"/>
    <property type="molecule type" value="Genomic_DNA"/>
</dbReference>
<evidence type="ECO:0000313" key="1">
    <source>
        <dbReference type="EMBL" id="KJA27537.1"/>
    </source>
</evidence>
<sequence>MSIPPVDPFKKHLVVLLSFYENGPVPNAQIPRYEGPGDWQIETILRSLQHMAQRMWIAEKPPSPDKFGPLVVPPGPLIFSPVGSDMSSVEELGLLKAQVSDIARECSAGARGDLAQRIATESLYVGRSRHSSKMW</sequence>
<proteinExistence type="predicted"/>
<accession>A0A0D2LIR8</accession>
<gene>
    <name evidence="1" type="ORF">HYPSUDRAFT_944823</name>
</gene>
<dbReference type="AlphaFoldDB" id="A0A0D2LIR8"/>
<dbReference type="STRING" id="945553.A0A0D2LIR8"/>
<protein>
    <submittedName>
        <fullName evidence="1">Uncharacterized protein</fullName>
    </submittedName>
</protein>
<name>A0A0D2LIR8_HYPSF</name>
<dbReference type="Proteomes" id="UP000054270">
    <property type="component" value="Unassembled WGS sequence"/>
</dbReference>